<evidence type="ECO:0000256" key="3">
    <source>
        <dbReference type="ARBA" id="ARBA00023163"/>
    </source>
</evidence>
<evidence type="ECO:0000313" key="6">
    <source>
        <dbReference type="Proteomes" id="UP000279029"/>
    </source>
</evidence>
<dbReference type="Pfam" id="PF12833">
    <property type="entry name" value="HTH_18"/>
    <property type="match status" value="1"/>
</dbReference>
<sequence length="403" mass="46853">MNAFEQQRQQYIINLLSEILPENLKNETQLSQIGLHESGTYIVLQLTLTNGITRLIGGMPEHSLTAWKNTFHQHLLDAFTYMDIKPVCLLNLQPFNRTLILSISNTLPHQSIKQQLQTCFDELHKALTTTYGASIIGCFGSFVNNFFSIGSSYKKSRKLQEYTLIIGQGHCVFFDDFSIQEDYSLIEYSYIQNFETLLQHRDWLNIYKLIDTIKWSLISNATNNSKTIYLYKEIYALTIRHLFNQMLTYQEEIKQLNEGIIMFEHLFNDLHDVHAYYLEILQNISQVDMDTPYSLHIKKALHIIHLEYMQAISLNYIADSLNISTAYLSRLFKNEVGINFKAYLTNYRLSIAKQLLTATTHDLLTIGTNIGYPTATQFIRVFRSSEGMTPTEYRNYHPVIDRS</sequence>
<dbReference type="InterPro" id="IPR018062">
    <property type="entry name" value="HTH_AraC-typ_CS"/>
</dbReference>
<gene>
    <name evidence="5" type="ORF">PATL70BA_1826</name>
</gene>
<dbReference type="EMBL" id="LR130778">
    <property type="protein sequence ID" value="VDN47719.1"/>
    <property type="molecule type" value="Genomic_DNA"/>
</dbReference>
<dbReference type="InterPro" id="IPR018060">
    <property type="entry name" value="HTH_AraC"/>
</dbReference>
<dbReference type="SMART" id="SM00342">
    <property type="entry name" value="HTH_ARAC"/>
    <property type="match status" value="1"/>
</dbReference>
<keyword evidence="3" id="KW-0804">Transcription</keyword>
<dbReference type="GO" id="GO:0043565">
    <property type="term" value="F:sequence-specific DNA binding"/>
    <property type="evidence" value="ECO:0007669"/>
    <property type="project" value="InterPro"/>
</dbReference>
<dbReference type="OrthoDB" id="9813413at2"/>
<evidence type="ECO:0000259" key="4">
    <source>
        <dbReference type="PROSITE" id="PS01124"/>
    </source>
</evidence>
<dbReference type="PROSITE" id="PS01124">
    <property type="entry name" value="HTH_ARAC_FAMILY_2"/>
    <property type="match status" value="1"/>
</dbReference>
<dbReference type="Gene3D" id="1.10.10.60">
    <property type="entry name" value="Homeodomain-like"/>
    <property type="match status" value="2"/>
</dbReference>
<dbReference type="Proteomes" id="UP000279029">
    <property type="component" value="Chromosome"/>
</dbReference>
<dbReference type="RefSeq" id="WP_125136983.1">
    <property type="nucleotide sequence ID" value="NZ_LR130778.1"/>
</dbReference>
<evidence type="ECO:0000256" key="1">
    <source>
        <dbReference type="ARBA" id="ARBA00023015"/>
    </source>
</evidence>
<organism evidence="5 6">
    <name type="scientific">Petrocella atlantisensis</name>
    <dbReference type="NCBI Taxonomy" id="2173034"/>
    <lineage>
        <taxon>Bacteria</taxon>
        <taxon>Bacillati</taxon>
        <taxon>Bacillota</taxon>
        <taxon>Clostridia</taxon>
        <taxon>Lachnospirales</taxon>
        <taxon>Vallitaleaceae</taxon>
        <taxon>Petrocella</taxon>
    </lineage>
</organism>
<dbReference type="PANTHER" id="PTHR43280:SF2">
    <property type="entry name" value="HTH-TYPE TRANSCRIPTIONAL REGULATOR EXSA"/>
    <property type="match status" value="1"/>
</dbReference>
<protein>
    <recommendedName>
        <fullName evidence="4">HTH araC/xylS-type domain-containing protein</fullName>
    </recommendedName>
</protein>
<keyword evidence="2" id="KW-0238">DNA-binding</keyword>
<evidence type="ECO:0000256" key="2">
    <source>
        <dbReference type="ARBA" id="ARBA00023125"/>
    </source>
</evidence>
<dbReference type="AlphaFoldDB" id="A0A3P7S5K6"/>
<dbReference type="KEGG" id="cbar:PATL70BA_1826"/>
<accession>A0A3P7S5K6</accession>
<dbReference type="SUPFAM" id="SSF46689">
    <property type="entry name" value="Homeodomain-like"/>
    <property type="match status" value="2"/>
</dbReference>
<evidence type="ECO:0000313" key="5">
    <source>
        <dbReference type="EMBL" id="VDN47719.1"/>
    </source>
</evidence>
<name>A0A3P7S5K6_9FIRM</name>
<keyword evidence="1" id="KW-0805">Transcription regulation</keyword>
<proteinExistence type="predicted"/>
<feature type="domain" description="HTH araC/xylS-type" evidence="4">
    <location>
        <begin position="298"/>
        <end position="396"/>
    </location>
</feature>
<dbReference type="PANTHER" id="PTHR43280">
    <property type="entry name" value="ARAC-FAMILY TRANSCRIPTIONAL REGULATOR"/>
    <property type="match status" value="1"/>
</dbReference>
<dbReference type="GO" id="GO:0003700">
    <property type="term" value="F:DNA-binding transcription factor activity"/>
    <property type="evidence" value="ECO:0007669"/>
    <property type="project" value="InterPro"/>
</dbReference>
<dbReference type="InterPro" id="IPR009057">
    <property type="entry name" value="Homeodomain-like_sf"/>
</dbReference>
<reference evidence="5 6" key="1">
    <citation type="submission" date="2018-09" db="EMBL/GenBank/DDBJ databases">
        <authorList>
            <person name="Postec A."/>
        </authorList>
    </citation>
    <scope>NUCLEOTIDE SEQUENCE [LARGE SCALE GENOMIC DNA]</scope>
    <source>
        <strain evidence="5">70B-A</strain>
    </source>
</reference>
<dbReference type="PROSITE" id="PS00041">
    <property type="entry name" value="HTH_ARAC_FAMILY_1"/>
    <property type="match status" value="1"/>
</dbReference>
<keyword evidence="6" id="KW-1185">Reference proteome</keyword>